<dbReference type="AlphaFoldDB" id="A0A8J2ZIV7"/>
<evidence type="ECO:0000313" key="2">
    <source>
        <dbReference type="EMBL" id="GGG67726.1"/>
    </source>
</evidence>
<feature type="region of interest" description="Disordered" evidence="1">
    <location>
        <begin position="114"/>
        <end position="136"/>
    </location>
</feature>
<evidence type="ECO:0008006" key="4">
    <source>
        <dbReference type="Google" id="ProtNLM"/>
    </source>
</evidence>
<sequence>MTDVTPARANMLIDQLARLLRDEIAAIGQGQLGRVEELFPRKAELLGEIETVFGQQEKIFGQDDAASERLRVRLDDLRDLIATDLALLRRMTEATSAVASEIERIRDRQSLRGLYGKDGARSSSDVTPSQRFDQSV</sequence>
<name>A0A8J2ZIV7_9RHOB</name>
<keyword evidence="3" id="KW-1185">Reference proteome</keyword>
<accession>A0A8J2ZIV7</accession>
<dbReference type="InterPro" id="IPR036679">
    <property type="entry name" value="FlgN-like_sf"/>
</dbReference>
<protein>
    <recommendedName>
        <fullName evidence="4">FlgN protein</fullName>
    </recommendedName>
</protein>
<evidence type="ECO:0000256" key="1">
    <source>
        <dbReference type="SAM" id="MobiDB-lite"/>
    </source>
</evidence>
<dbReference type="GO" id="GO:0044780">
    <property type="term" value="P:bacterial-type flagellum assembly"/>
    <property type="evidence" value="ECO:0007669"/>
    <property type="project" value="InterPro"/>
</dbReference>
<proteinExistence type="predicted"/>
<dbReference type="Proteomes" id="UP000617145">
    <property type="component" value="Unassembled WGS sequence"/>
</dbReference>
<reference evidence="2" key="2">
    <citation type="submission" date="2020-09" db="EMBL/GenBank/DDBJ databases">
        <authorList>
            <person name="Sun Q."/>
            <person name="Zhou Y."/>
        </authorList>
    </citation>
    <scope>NUCLEOTIDE SEQUENCE</scope>
    <source>
        <strain evidence="2">CGMCC 1.15762</strain>
    </source>
</reference>
<reference evidence="2" key="1">
    <citation type="journal article" date="2014" name="Int. J. Syst. Evol. Microbiol.">
        <title>Complete genome sequence of Corynebacterium casei LMG S-19264T (=DSM 44701T), isolated from a smear-ripened cheese.</title>
        <authorList>
            <consortium name="US DOE Joint Genome Institute (JGI-PGF)"/>
            <person name="Walter F."/>
            <person name="Albersmeier A."/>
            <person name="Kalinowski J."/>
            <person name="Ruckert C."/>
        </authorList>
    </citation>
    <scope>NUCLEOTIDE SEQUENCE</scope>
    <source>
        <strain evidence="2">CGMCC 1.15762</strain>
    </source>
</reference>
<dbReference type="EMBL" id="BMJV01000002">
    <property type="protein sequence ID" value="GGG67726.1"/>
    <property type="molecule type" value="Genomic_DNA"/>
</dbReference>
<organism evidence="2 3">
    <name type="scientific">Salipiger pallidus</name>
    <dbReference type="NCBI Taxonomy" id="1775170"/>
    <lineage>
        <taxon>Bacteria</taxon>
        <taxon>Pseudomonadati</taxon>
        <taxon>Pseudomonadota</taxon>
        <taxon>Alphaproteobacteria</taxon>
        <taxon>Rhodobacterales</taxon>
        <taxon>Roseobacteraceae</taxon>
        <taxon>Salipiger</taxon>
    </lineage>
</organism>
<feature type="compositionally biased region" description="Polar residues" evidence="1">
    <location>
        <begin position="121"/>
        <end position="136"/>
    </location>
</feature>
<dbReference type="SUPFAM" id="SSF140566">
    <property type="entry name" value="FlgN-like"/>
    <property type="match status" value="1"/>
</dbReference>
<evidence type="ECO:0000313" key="3">
    <source>
        <dbReference type="Proteomes" id="UP000617145"/>
    </source>
</evidence>
<dbReference type="RefSeq" id="WP_188789460.1">
    <property type="nucleotide sequence ID" value="NZ_BMJV01000002.1"/>
</dbReference>
<gene>
    <name evidence="2" type="ORF">GCM10011415_13500</name>
</gene>
<comment type="caution">
    <text evidence="2">The sequence shown here is derived from an EMBL/GenBank/DDBJ whole genome shotgun (WGS) entry which is preliminary data.</text>
</comment>